<dbReference type="OrthoDB" id="9795766at2"/>
<dbReference type="SUPFAM" id="SSF89447">
    <property type="entry name" value="AbrB/MazE/MraZ-like"/>
    <property type="match status" value="1"/>
</dbReference>
<sequence length="82" mass="9694">MRTKLVSIGNSKGIRIPTAILKQCKIENEVDLEVEKEKIVIRPVKTIPREGWNDAFRLMHEKKDDALLLDETIDFMENWEWK</sequence>
<dbReference type="eggNOG" id="COG2336">
    <property type="taxonomic scope" value="Bacteria"/>
</dbReference>
<gene>
    <name evidence="2" type="ORF">KSU1_B0227</name>
</gene>
<dbReference type="Pfam" id="PF04014">
    <property type="entry name" value="MazE_antitoxin"/>
    <property type="match status" value="1"/>
</dbReference>
<dbReference type="AlphaFoldDB" id="I3IH89"/>
<protein>
    <submittedName>
        <fullName evidence="2">Transcriptional regulator</fullName>
    </submittedName>
</protein>
<evidence type="ECO:0000313" key="2">
    <source>
        <dbReference type="EMBL" id="GAB61084.1"/>
    </source>
</evidence>
<feature type="domain" description="SpoVT-AbrB" evidence="1">
    <location>
        <begin position="6"/>
        <end position="49"/>
    </location>
</feature>
<reference evidence="2 3" key="1">
    <citation type="journal article" date="2012" name="FEBS Lett.">
        <title>Anammox organism KSU-1 expresses a NirK-type copper-containing nitrite reductase instead of a NirS-type with cytochrome cd1.</title>
        <authorList>
            <person name="Hira D."/>
            <person name="Toh H."/>
            <person name="Migita C.T."/>
            <person name="Okubo H."/>
            <person name="Nishiyama T."/>
            <person name="Hattori M."/>
            <person name="Furukawa K."/>
            <person name="Fujii T."/>
        </authorList>
    </citation>
    <scope>NUCLEOTIDE SEQUENCE [LARGE SCALE GENOMIC DNA]</scope>
</reference>
<keyword evidence="3" id="KW-1185">Reference proteome</keyword>
<dbReference type="InterPro" id="IPR007159">
    <property type="entry name" value="SpoVT-AbrB_dom"/>
</dbReference>
<name>I3IH89_9BACT</name>
<dbReference type="STRING" id="247490.KSU1_B0227"/>
<dbReference type="GO" id="GO:0003677">
    <property type="term" value="F:DNA binding"/>
    <property type="evidence" value="ECO:0007669"/>
    <property type="project" value="InterPro"/>
</dbReference>
<dbReference type="SMART" id="SM00966">
    <property type="entry name" value="SpoVT_AbrB"/>
    <property type="match status" value="1"/>
</dbReference>
<evidence type="ECO:0000259" key="1">
    <source>
        <dbReference type="SMART" id="SM00966"/>
    </source>
</evidence>
<dbReference type="InterPro" id="IPR037914">
    <property type="entry name" value="SpoVT-AbrB_sf"/>
</dbReference>
<comment type="caution">
    <text evidence="2">The sequence shown here is derived from an EMBL/GenBank/DDBJ whole genome shotgun (WGS) entry which is preliminary data.</text>
</comment>
<dbReference type="Gene3D" id="2.10.260.10">
    <property type="match status" value="1"/>
</dbReference>
<dbReference type="EMBL" id="BAFH01000002">
    <property type="protein sequence ID" value="GAB61084.1"/>
    <property type="molecule type" value="Genomic_DNA"/>
</dbReference>
<organism evidence="2 3">
    <name type="scientific">Candidatus Jettenia caeni</name>
    <dbReference type="NCBI Taxonomy" id="247490"/>
    <lineage>
        <taxon>Bacteria</taxon>
        <taxon>Pseudomonadati</taxon>
        <taxon>Planctomycetota</taxon>
        <taxon>Candidatus Brocadiia</taxon>
        <taxon>Candidatus Brocadiales</taxon>
        <taxon>Candidatus Brocadiaceae</taxon>
        <taxon>Candidatus Jettenia</taxon>
    </lineage>
</organism>
<evidence type="ECO:0000313" key="3">
    <source>
        <dbReference type="Proteomes" id="UP000002985"/>
    </source>
</evidence>
<accession>I3IH89</accession>
<dbReference type="Proteomes" id="UP000002985">
    <property type="component" value="Unassembled WGS sequence"/>
</dbReference>
<proteinExistence type="predicted"/>